<sequence length="71" mass="8020">MAALGDRLPQQVARGNSDKDRHYLDDHRSLVCCPREEQQRHHEQLKNRTTPVSVEPSTTPAITTTEEPASL</sequence>
<gene>
    <name evidence="1" type="ORF">HPB47_000781</name>
</gene>
<dbReference type="Proteomes" id="UP000805193">
    <property type="component" value="Unassembled WGS sequence"/>
</dbReference>
<dbReference type="EMBL" id="JABSTQ010010100">
    <property type="protein sequence ID" value="KAG0423454.1"/>
    <property type="molecule type" value="Genomic_DNA"/>
</dbReference>
<evidence type="ECO:0000313" key="2">
    <source>
        <dbReference type="Proteomes" id="UP000805193"/>
    </source>
</evidence>
<comment type="caution">
    <text evidence="1">The sequence shown here is derived from an EMBL/GenBank/DDBJ whole genome shotgun (WGS) entry which is preliminary data.</text>
</comment>
<reference evidence="1 2" key="1">
    <citation type="journal article" date="2020" name="Cell">
        <title>Large-Scale Comparative Analyses of Tick Genomes Elucidate Their Genetic Diversity and Vector Capacities.</title>
        <authorList>
            <consortium name="Tick Genome and Microbiome Consortium (TIGMIC)"/>
            <person name="Jia N."/>
            <person name="Wang J."/>
            <person name="Shi W."/>
            <person name="Du L."/>
            <person name="Sun Y."/>
            <person name="Zhan W."/>
            <person name="Jiang J.F."/>
            <person name="Wang Q."/>
            <person name="Zhang B."/>
            <person name="Ji P."/>
            <person name="Bell-Sakyi L."/>
            <person name="Cui X.M."/>
            <person name="Yuan T.T."/>
            <person name="Jiang B.G."/>
            <person name="Yang W.F."/>
            <person name="Lam T.T."/>
            <person name="Chang Q.C."/>
            <person name="Ding S.J."/>
            <person name="Wang X.J."/>
            <person name="Zhu J.G."/>
            <person name="Ruan X.D."/>
            <person name="Zhao L."/>
            <person name="Wei J.T."/>
            <person name="Ye R.Z."/>
            <person name="Que T.C."/>
            <person name="Du C.H."/>
            <person name="Zhou Y.H."/>
            <person name="Cheng J.X."/>
            <person name="Dai P.F."/>
            <person name="Guo W.B."/>
            <person name="Han X.H."/>
            <person name="Huang E.J."/>
            <person name="Li L.F."/>
            <person name="Wei W."/>
            <person name="Gao Y.C."/>
            <person name="Liu J.Z."/>
            <person name="Shao H.Z."/>
            <person name="Wang X."/>
            <person name="Wang C.C."/>
            <person name="Yang T.C."/>
            <person name="Huo Q.B."/>
            <person name="Li W."/>
            <person name="Chen H.Y."/>
            <person name="Chen S.E."/>
            <person name="Zhou L.G."/>
            <person name="Ni X.B."/>
            <person name="Tian J.H."/>
            <person name="Sheng Y."/>
            <person name="Liu T."/>
            <person name="Pan Y.S."/>
            <person name="Xia L.Y."/>
            <person name="Li J."/>
            <person name="Zhao F."/>
            <person name="Cao W.C."/>
        </authorList>
    </citation>
    <scope>NUCLEOTIDE SEQUENCE [LARGE SCALE GENOMIC DNA]</scope>
    <source>
        <strain evidence="1">Iper-2018</strain>
    </source>
</reference>
<name>A0AC60PSC5_IXOPE</name>
<keyword evidence="2" id="KW-1185">Reference proteome</keyword>
<accession>A0AC60PSC5</accession>
<organism evidence="1 2">
    <name type="scientific">Ixodes persulcatus</name>
    <name type="common">Taiga tick</name>
    <dbReference type="NCBI Taxonomy" id="34615"/>
    <lineage>
        <taxon>Eukaryota</taxon>
        <taxon>Metazoa</taxon>
        <taxon>Ecdysozoa</taxon>
        <taxon>Arthropoda</taxon>
        <taxon>Chelicerata</taxon>
        <taxon>Arachnida</taxon>
        <taxon>Acari</taxon>
        <taxon>Parasitiformes</taxon>
        <taxon>Ixodida</taxon>
        <taxon>Ixodoidea</taxon>
        <taxon>Ixodidae</taxon>
        <taxon>Ixodinae</taxon>
        <taxon>Ixodes</taxon>
    </lineage>
</organism>
<evidence type="ECO:0000313" key="1">
    <source>
        <dbReference type="EMBL" id="KAG0423454.1"/>
    </source>
</evidence>
<protein>
    <submittedName>
        <fullName evidence="1">Uncharacterized protein</fullName>
    </submittedName>
</protein>
<proteinExistence type="predicted"/>